<dbReference type="Gene3D" id="1.10.238.10">
    <property type="entry name" value="EF-hand"/>
    <property type="match status" value="1"/>
</dbReference>
<organism evidence="2 3">
    <name type="scientific">Marasmius crinis-equi</name>
    <dbReference type="NCBI Taxonomy" id="585013"/>
    <lineage>
        <taxon>Eukaryota</taxon>
        <taxon>Fungi</taxon>
        <taxon>Dikarya</taxon>
        <taxon>Basidiomycota</taxon>
        <taxon>Agaricomycotina</taxon>
        <taxon>Agaricomycetes</taxon>
        <taxon>Agaricomycetidae</taxon>
        <taxon>Agaricales</taxon>
        <taxon>Marasmiineae</taxon>
        <taxon>Marasmiaceae</taxon>
        <taxon>Marasmius</taxon>
    </lineage>
</organism>
<evidence type="ECO:0000259" key="1">
    <source>
        <dbReference type="PROSITE" id="PS50222"/>
    </source>
</evidence>
<dbReference type="PROSITE" id="PS50222">
    <property type="entry name" value="EF_HAND_2"/>
    <property type="match status" value="1"/>
</dbReference>
<keyword evidence="3" id="KW-1185">Reference proteome</keyword>
<reference evidence="2 3" key="1">
    <citation type="submission" date="2024-02" db="EMBL/GenBank/DDBJ databases">
        <title>A draft genome for the cacao thread blight pathogen Marasmius crinis-equi.</title>
        <authorList>
            <person name="Cohen S.P."/>
            <person name="Baruah I.K."/>
            <person name="Amoako-Attah I."/>
            <person name="Bukari Y."/>
            <person name="Meinhardt L.W."/>
            <person name="Bailey B.A."/>
        </authorList>
    </citation>
    <scope>NUCLEOTIDE SEQUENCE [LARGE SCALE GENOMIC DNA]</scope>
    <source>
        <strain evidence="2 3">GH-76</strain>
    </source>
</reference>
<comment type="caution">
    <text evidence="2">The sequence shown here is derived from an EMBL/GenBank/DDBJ whole genome shotgun (WGS) entry which is preliminary data.</text>
</comment>
<accession>A0ABR3FB71</accession>
<sequence>MHTLRFDLKKAEVLKLLRGNDKTGQEFMNFEDFTIAMSKQILACNPNKEIWWAFHLFDDDNTGRISLKNLRQVAKEIGDR</sequence>
<dbReference type="EMBL" id="JBAHYK010000639">
    <property type="protein sequence ID" value="KAL0572356.1"/>
    <property type="molecule type" value="Genomic_DNA"/>
</dbReference>
<gene>
    <name evidence="2" type="primary">CDC31_1</name>
    <name evidence="2" type="ORF">V5O48_009605</name>
</gene>
<feature type="domain" description="EF-hand" evidence="1">
    <location>
        <begin position="45"/>
        <end position="80"/>
    </location>
</feature>
<evidence type="ECO:0000313" key="3">
    <source>
        <dbReference type="Proteomes" id="UP001465976"/>
    </source>
</evidence>
<dbReference type="InterPro" id="IPR002048">
    <property type="entry name" value="EF_hand_dom"/>
</dbReference>
<proteinExistence type="predicted"/>
<dbReference type="InterPro" id="IPR011992">
    <property type="entry name" value="EF-hand-dom_pair"/>
</dbReference>
<dbReference type="Proteomes" id="UP001465976">
    <property type="component" value="Unassembled WGS sequence"/>
</dbReference>
<evidence type="ECO:0000313" key="2">
    <source>
        <dbReference type="EMBL" id="KAL0572356.1"/>
    </source>
</evidence>
<dbReference type="SUPFAM" id="SSF47473">
    <property type="entry name" value="EF-hand"/>
    <property type="match status" value="1"/>
</dbReference>
<protein>
    <submittedName>
        <fullName evidence="2">Calcium-binding component of the spindle pole body (SPB) half-bridge</fullName>
    </submittedName>
</protein>
<name>A0ABR3FB71_9AGAR</name>